<gene>
    <name evidence="3" type="ORF">UT11_C0001G0002</name>
</gene>
<comment type="caution">
    <text evidence="3">The sequence shown here is derived from an EMBL/GenBank/DDBJ whole genome shotgun (WGS) entry which is preliminary data.</text>
</comment>
<proteinExistence type="predicted"/>
<evidence type="ECO:0000313" key="4">
    <source>
        <dbReference type="Proteomes" id="UP000033934"/>
    </source>
</evidence>
<name>A0A0G0LHX7_9BACT</name>
<dbReference type="Proteomes" id="UP000033934">
    <property type="component" value="Unassembled WGS sequence"/>
</dbReference>
<evidence type="ECO:0000259" key="2">
    <source>
        <dbReference type="Pfam" id="PF22322"/>
    </source>
</evidence>
<protein>
    <recommendedName>
        <fullName evidence="2">DUF6973 domain-containing protein</fullName>
    </recommendedName>
</protein>
<sequence>MKARLLCSVVGMIAIAETWMRLVDILPEIENANPNTSPEELGKVLWDRIPQGVNTPTRLLIGDIIYIDIEHRLTEAEFQLLTQASTRRVASTIYATVKALAAARLVFPSDRPTTFKYAQNKADAFRHSYWNALLCLYIDEQWAEDLATAHETKEPAPGKTLEPDHSMDLHNNAVGRYVFRQFGFAGIVPRFLKDALKFYLYKKVADGHIDSNDDNDMHFLIYFRNKNDAFIDAFDANDGSDGGSGDGSGDSEGDSGDGSGGGDSGGGSGDSGGGGDDGSGDSTIPDTTPPNVLTAGCSVQPAGNNRFDIAVAFDALDFNCGYLQLEGSDGVRHGIGGPNRTNPIVLRHNMTNWPADLYKVMTWAKDNSENASPLMDTGLRIGWGAPWIENQSMEGPSSTGTSTYRVDLDSFSGHDGVSWVELFYGIDGRSYRIGNRISGWRAEWRINPLEYSNMEKNNEYPLTLIIQGTNGVKADQIAAGYYLTVPSVLVPDERGKESLVKYEPDPSVGWHIYDTYFADSGWHGPLGPNNFNVDLKIFVEGTQHHSSTEHCPVVWGFRGNGPSYKVMGAWVNGYWMHLYGNIADLPTGLHAFGGEMRWDGRITGPMRVKDGWIWVDNDHPLFDKVVEGPPSGSTIKKSQNSELCIRTTMQDVGGSGTAEYWLALNGQGQERGFNERIYGYTGINHCNLAGLPNGQYSLYVTYSRDQVGNEQTRSLPTDVTYDITD</sequence>
<feature type="compositionally biased region" description="Gly residues" evidence="1">
    <location>
        <begin position="256"/>
        <end position="277"/>
    </location>
</feature>
<accession>A0A0G0LHX7</accession>
<evidence type="ECO:0000313" key="3">
    <source>
        <dbReference type="EMBL" id="KKQ90637.1"/>
    </source>
</evidence>
<dbReference type="AlphaFoldDB" id="A0A0G0LHX7"/>
<reference evidence="3 4" key="1">
    <citation type="journal article" date="2015" name="Nature">
        <title>rRNA introns, odd ribosomes, and small enigmatic genomes across a large radiation of phyla.</title>
        <authorList>
            <person name="Brown C.T."/>
            <person name="Hug L.A."/>
            <person name="Thomas B.C."/>
            <person name="Sharon I."/>
            <person name="Castelle C.J."/>
            <person name="Singh A."/>
            <person name="Wilkins M.J."/>
            <person name="Williams K.H."/>
            <person name="Banfield J.F."/>
        </authorList>
    </citation>
    <scope>NUCLEOTIDE SEQUENCE [LARGE SCALE GENOMIC DNA]</scope>
</reference>
<feature type="region of interest" description="Disordered" evidence="1">
    <location>
        <begin position="237"/>
        <end position="296"/>
    </location>
</feature>
<dbReference type="InterPro" id="IPR054246">
    <property type="entry name" value="DUF6973"/>
</dbReference>
<organism evidence="3 4">
    <name type="scientific">Berkelbacteria bacterium GW2011_GWA2_38_9</name>
    <dbReference type="NCBI Taxonomy" id="1618334"/>
    <lineage>
        <taxon>Bacteria</taxon>
        <taxon>Candidatus Berkelbacteria</taxon>
    </lineage>
</organism>
<dbReference type="PATRIC" id="fig|1618334.3.peg.2"/>
<feature type="domain" description="DUF6973" evidence="2">
    <location>
        <begin position="85"/>
        <end position="181"/>
    </location>
</feature>
<evidence type="ECO:0000256" key="1">
    <source>
        <dbReference type="SAM" id="MobiDB-lite"/>
    </source>
</evidence>
<dbReference type="EMBL" id="LBVO01000001">
    <property type="protein sequence ID" value="KKQ90637.1"/>
    <property type="molecule type" value="Genomic_DNA"/>
</dbReference>
<dbReference type="Pfam" id="PF22322">
    <property type="entry name" value="DUF6973"/>
    <property type="match status" value="1"/>
</dbReference>